<reference evidence="1 2" key="1">
    <citation type="journal article" date="2023" name="Int. J. Mol. Sci.">
        <title>De Novo Assembly and Annotation of 11 Diverse Shrub Willow (Salix) Genomes Reveals Novel Gene Organization in Sex-Linked Regions.</title>
        <authorList>
            <person name="Hyden B."/>
            <person name="Feng K."/>
            <person name="Yates T.B."/>
            <person name="Jawdy S."/>
            <person name="Cereghino C."/>
            <person name="Smart L.B."/>
            <person name="Muchero W."/>
        </authorList>
    </citation>
    <scope>NUCLEOTIDE SEQUENCE [LARGE SCALE GENOMIC DNA]</scope>
    <source>
        <tissue evidence="1">Shoot tip</tissue>
    </source>
</reference>
<dbReference type="PANTHER" id="PTHR47914:SF1">
    <property type="entry name" value="ALPHA_BETA-HYDROLASES SUPERFAMILY PROTEIN"/>
    <property type="match status" value="1"/>
</dbReference>
<dbReference type="Gene3D" id="3.40.50.1820">
    <property type="entry name" value="alpha/beta hydrolase"/>
    <property type="match status" value="1"/>
</dbReference>
<proteinExistence type="predicted"/>
<evidence type="ECO:0000313" key="1">
    <source>
        <dbReference type="EMBL" id="KAJ6421424.1"/>
    </source>
</evidence>
<gene>
    <name evidence="1" type="ORF">OIU84_028742</name>
</gene>
<dbReference type="InterPro" id="IPR029058">
    <property type="entry name" value="AB_hydrolase_fold"/>
</dbReference>
<dbReference type="GO" id="GO:0009507">
    <property type="term" value="C:chloroplast"/>
    <property type="evidence" value="ECO:0007669"/>
    <property type="project" value="TreeGrafter"/>
</dbReference>
<organism evidence="1 2">
    <name type="scientific">Salix udensis</name>
    <dbReference type="NCBI Taxonomy" id="889485"/>
    <lineage>
        <taxon>Eukaryota</taxon>
        <taxon>Viridiplantae</taxon>
        <taxon>Streptophyta</taxon>
        <taxon>Embryophyta</taxon>
        <taxon>Tracheophyta</taxon>
        <taxon>Spermatophyta</taxon>
        <taxon>Magnoliopsida</taxon>
        <taxon>eudicotyledons</taxon>
        <taxon>Gunneridae</taxon>
        <taxon>Pentapetalae</taxon>
        <taxon>rosids</taxon>
        <taxon>fabids</taxon>
        <taxon>Malpighiales</taxon>
        <taxon>Salicaceae</taxon>
        <taxon>Saliceae</taxon>
        <taxon>Salix</taxon>
    </lineage>
</organism>
<dbReference type="SUPFAM" id="SSF53474">
    <property type="entry name" value="alpha/beta-Hydrolases"/>
    <property type="match status" value="1"/>
</dbReference>
<dbReference type="EMBL" id="JAPFFJ010000008">
    <property type="protein sequence ID" value="KAJ6421424.1"/>
    <property type="molecule type" value="Genomic_DNA"/>
</dbReference>
<comment type="caution">
    <text evidence="1">The sequence shown here is derived from an EMBL/GenBank/DDBJ whole genome shotgun (WGS) entry which is preliminary data.</text>
</comment>
<name>A0AAD6P9B5_9ROSI</name>
<keyword evidence="2" id="KW-1185">Reference proteome</keyword>
<evidence type="ECO:0008006" key="3">
    <source>
        <dbReference type="Google" id="ProtNLM"/>
    </source>
</evidence>
<dbReference type="PANTHER" id="PTHR47914">
    <property type="entry name" value="ALPHA/BETA-HYDROLASES SUPERFAMILY PROTEIN"/>
    <property type="match status" value="1"/>
</dbReference>
<accession>A0AAD6P9B5</accession>
<dbReference type="Proteomes" id="UP001162972">
    <property type="component" value="Chromosome 17"/>
</dbReference>
<protein>
    <recommendedName>
        <fullName evidence="3">AB hydrolase-1 domain-containing protein</fullName>
    </recommendedName>
</protein>
<sequence>MAMASLFISSSPSFTLSPKTYTKYHTAYFLKPFSIKASFTSVDQQPTISLADKQPFPFKANSWQWKFQDKFLTIYYEEHGKESPEPTKNILMLPSISDVSTVEEWRSVAGNIVQRVGKINWRAVIVDWPGLGYSDRPKLDYNVDVMEKFLTDFVSAPDSPMMHSGKDLVVFGGGACTHNYSLCCKEGSAEASSHCCCCAHLGWSSSYCVWSRFHHGNEVPAAKGQLKDPRSWLDDLLIAELPSQNEMGARFAPAAFLTGLLDPVQSQEEFLELFADLDGKVPALVLSTKEFSEEVQGSNASTQRRQRGQ</sequence>
<dbReference type="AlphaFoldDB" id="A0AAD6P9B5"/>
<evidence type="ECO:0000313" key="2">
    <source>
        <dbReference type="Proteomes" id="UP001162972"/>
    </source>
</evidence>